<feature type="binding site" evidence="8">
    <location>
        <begin position="40"/>
        <end position="42"/>
    </location>
    <ligand>
        <name>GTP</name>
        <dbReference type="ChEBI" id="CHEBI:37565"/>
    </ligand>
</feature>
<protein>
    <recommendedName>
        <fullName evidence="8 10">Adenylosuccinate synthetase</fullName>
        <shortName evidence="8">AMPSase</shortName>
        <shortName evidence="8">AdSS</shortName>
        <ecNumber evidence="8 10">6.3.4.4</ecNumber>
    </recommendedName>
    <alternativeName>
        <fullName evidence="8">IMP--aspartate ligase</fullName>
    </alternativeName>
</protein>
<evidence type="ECO:0000256" key="5">
    <source>
        <dbReference type="ARBA" id="ARBA00022755"/>
    </source>
</evidence>
<dbReference type="InterPro" id="IPR018220">
    <property type="entry name" value="Adenylosuccin_syn_GTP-bd"/>
</dbReference>
<dbReference type="Pfam" id="PF00709">
    <property type="entry name" value="Adenylsucc_synt"/>
    <property type="match status" value="1"/>
</dbReference>
<dbReference type="FunFam" id="3.90.170.10:FF:000001">
    <property type="entry name" value="Adenylosuccinate synthetase"/>
    <property type="match status" value="1"/>
</dbReference>
<feature type="binding site" description="in other chain" evidence="8">
    <location>
        <position position="240"/>
    </location>
    <ligand>
        <name>IMP</name>
        <dbReference type="ChEBI" id="CHEBI:58053"/>
        <note>ligand shared between dimeric partners</note>
    </ligand>
</feature>
<feature type="binding site" description="in other chain" evidence="8">
    <location>
        <position position="130"/>
    </location>
    <ligand>
        <name>IMP</name>
        <dbReference type="ChEBI" id="CHEBI:58053"/>
        <note>ligand shared between dimeric partners</note>
    </ligand>
</feature>
<dbReference type="Gene3D" id="1.10.300.10">
    <property type="entry name" value="Adenylosuccinate Synthetase, subunit A, domain 2"/>
    <property type="match status" value="1"/>
</dbReference>
<feature type="active site" evidence="9">
    <location>
        <position position="141"/>
    </location>
</feature>
<dbReference type="HAMAP" id="MF_00011">
    <property type="entry name" value="Adenylosucc_synth"/>
    <property type="match status" value="1"/>
</dbReference>
<dbReference type="SMART" id="SM00788">
    <property type="entry name" value="Adenylsucc_synt"/>
    <property type="match status" value="1"/>
</dbReference>
<feature type="binding site" evidence="8">
    <location>
        <begin position="414"/>
        <end position="416"/>
    </location>
    <ligand>
        <name>GTP</name>
        <dbReference type="ChEBI" id="CHEBI:37565"/>
    </ligand>
</feature>
<proteinExistence type="inferred from homology"/>
<dbReference type="CDD" id="cd03108">
    <property type="entry name" value="AdSS"/>
    <property type="match status" value="1"/>
</dbReference>
<feature type="binding site" evidence="8">
    <location>
        <position position="306"/>
    </location>
    <ligand>
        <name>GTP</name>
        <dbReference type="ChEBI" id="CHEBI:37565"/>
    </ligand>
</feature>
<dbReference type="GO" id="GO:0000287">
    <property type="term" value="F:magnesium ion binding"/>
    <property type="evidence" value="ECO:0007669"/>
    <property type="project" value="UniProtKB-UniRule"/>
</dbReference>
<comment type="catalytic activity">
    <reaction evidence="8 10">
        <text>IMP + L-aspartate + GTP = N(6)-(1,2-dicarboxyethyl)-AMP + GDP + phosphate + 2 H(+)</text>
        <dbReference type="Rhea" id="RHEA:15753"/>
        <dbReference type="ChEBI" id="CHEBI:15378"/>
        <dbReference type="ChEBI" id="CHEBI:29991"/>
        <dbReference type="ChEBI" id="CHEBI:37565"/>
        <dbReference type="ChEBI" id="CHEBI:43474"/>
        <dbReference type="ChEBI" id="CHEBI:57567"/>
        <dbReference type="ChEBI" id="CHEBI:58053"/>
        <dbReference type="ChEBI" id="CHEBI:58189"/>
        <dbReference type="EC" id="6.3.4.4"/>
    </reaction>
</comment>
<feature type="binding site" description="in other chain" evidence="8">
    <location>
        <position position="225"/>
    </location>
    <ligand>
        <name>IMP</name>
        <dbReference type="ChEBI" id="CHEBI:58053"/>
        <note>ligand shared between dimeric partners</note>
    </ligand>
</feature>
<dbReference type="InterPro" id="IPR027417">
    <property type="entry name" value="P-loop_NTPase"/>
</dbReference>
<name>A0A445N451_9BACT</name>
<feature type="binding site" evidence="8">
    <location>
        <position position="40"/>
    </location>
    <ligand>
        <name>Mg(2+)</name>
        <dbReference type="ChEBI" id="CHEBI:18420"/>
    </ligand>
</feature>
<dbReference type="GO" id="GO:0046040">
    <property type="term" value="P:IMP metabolic process"/>
    <property type="evidence" value="ECO:0007669"/>
    <property type="project" value="TreeGrafter"/>
</dbReference>
<evidence type="ECO:0000256" key="7">
    <source>
        <dbReference type="ARBA" id="ARBA00023134"/>
    </source>
</evidence>
<feature type="binding site" evidence="8">
    <location>
        <begin position="12"/>
        <end position="18"/>
    </location>
    <ligand>
        <name>GTP</name>
        <dbReference type="ChEBI" id="CHEBI:37565"/>
    </ligand>
</feature>
<keyword evidence="8" id="KW-0963">Cytoplasm</keyword>
<comment type="cofactor">
    <cofactor evidence="8">
        <name>Mg(2+)</name>
        <dbReference type="ChEBI" id="CHEBI:18420"/>
    </cofactor>
    <text evidence="8">Binds 1 Mg(2+) ion per subunit.</text>
</comment>
<keyword evidence="2 8" id="KW-0436">Ligase</keyword>
<comment type="subcellular location">
    <subcellularLocation>
        <location evidence="8">Cytoplasm</location>
    </subcellularLocation>
</comment>
<gene>
    <name evidence="8 11" type="primary">purA</name>
    <name evidence="11" type="ORF">PITCH_A960013</name>
</gene>
<feature type="binding site" description="in other chain" evidence="8">
    <location>
        <begin position="13"/>
        <end position="16"/>
    </location>
    <ligand>
        <name>IMP</name>
        <dbReference type="ChEBI" id="CHEBI:58053"/>
        <note>ligand shared between dimeric partners</note>
    </ligand>
</feature>
<dbReference type="InterPro" id="IPR042109">
    <property type="entry name" value="Adenylosuccinate_synth_dom1"/>
</dbReference>
<keyword evidence="5 8" id="KW-0658">Purine biosynthesis</keyword>
<evidence type="ECO:0000256" key="8">
    <source>
        <dbReference type="HAMAP-Rule" id="MF_00011"/>
    </source>
</evidence>
<evidence type="ECO:0000313" key="11">
    <source>
        <dbReference type="EMBL" id="SPD76471.1"/>
    </source>
</evidence>
<dbReference type="Gene3D" id="3.40.440.10">
    <property type="entry name" value="Adenylosuccinate Synthetase, subunit A, domain 1"/>
    <property type="match status" value="1"/>
</dbReference>
<dbReference type="UniPathway" id="UPA00075">
    <property type="reaction ID" value="UER00335"/>
</dbReference>
<evidence type="ECO:0000256" key="3">
    <source>
        <dbReference type="ARBA" id="ARBA00022723"/>
    </source>
</evidence>
<keyword evidence="3 8" id="KW-0479">Metal-binding</keyword>
<dbReference type="PANTHER" id="PTHR11846">
    <property type="entry name" value="ADENYLOSUCCINATE SYNTHETASE"/>
    <property type="match status" value="1"/>
</dbReference>
<keyword evidence="6 8" id="KW-0460">Magnesium</keyword>
<dbReference type="GO" id="GO:0005737">
    <property type="term" value="C:cytoplasm"/>
    <property type="evidence" value="ECO:0007669"/>
    <property type="project" value="UniProtKB-SubCell"/>
</dbReference>
<feature type="binding site" description="in other chain" evidence="8">
    <location>
        <position position="304"/>
    </location>
    <ligand>
        <name>IMP</name>
        <dbReference type="ChEBI" id="CHEBI:58053"/>
        <note>ligand shared between dimeric partners</note>
    </ligand>
</feature>
<dbReference type="PROSITE" id="PS01266">
    <property type="entry name" value="ADENYLOSUCCIN_SYN_1"/>
    <property type="match status" value="1"/>
</dbReference>
<keyword evidence="4 8" id="KW-0547">Nucleotide-binding</keyword>
<comment type="pathway">
    <text evidence="8 10">Purine metabolism; AMP biosynthesis via de novo pathway; AMP from IMP: step 1/2.</text>
</comment>
<feature type="active site" description="Proton donor" evidence="8">
    <location>
        <position position="41"/>
    </location>
</feature>
<dbReference type="InterPro" id="IPR042111">
    <property type="entry name" value="Adenylosuccinate_synth_dom3"/>
</dbReference>
<evidence type="ECO:0000256" key="4">
    <source>
        <dbReference type="ARBA" id="ARBA00022741"/>
    </source>
</evidence>
<feature type="binding site" evidence="8">
    <location>
        <begin position="332"/>
        <end position="334"/>
    </location>
    <ligand>
        <name>GTP</name>
        <dbReference type="ChEBI" id="CHEBI:37565"/>
    </ligand>
</feature>
<feature type="binding site" evidence="8">
    <location>
        <position position="13"/>
    </location>
    <ligand>
        <name>Mg(2+)</name>
        <dbReference type="ChEBI" id="CHEBI:18420"/>
    </ligand>
</feature>
<reference evidence="11" key="1">
    <citation type="submission" date="2018-01" db="EMBL/GenBank/DDBJ databases">
        <authorList>
            <person name="Regsiter A."/>
            <person name="William W."/>
        </authorList>
    </citation>
    <scope>NUCLEOTIDE SEQUENCE</scope>
    <source>
        <strain evidence="11">TRIP AH-1</strain>
    </source>
</reference>
<organism evidence="11">
    <name type="scientific">uncultured Desulfobacterium sp</name>
    <dbReference type="NCBI Taxonomy" id="201089"/>
    <lineage>
        <taxon>Bacteria</taxon>
        <taxon>Pseudomonadati</taxon>
        <taxon>Thermodesulfobacteriota</taxon>
        <taxon>Desulfobacteria</taxon>
        <taxon>Desulfobacterales</taxon>
        <taxon>Desulfobacteriaceae</taxon>
        <taxon>Desulfobacterium</taxon>
        <taxon>environmental samples</taxon>
    </lineage>
</organism>
<evidence type="ECO:0000256" key="10">
    <source>
        <dbReference type="RuleBase" id="RU000520"/>
    </source>
</evidence>
<dbReference type="PANTHER" id="PTHR11846:SF0">
    <property type="entry name" value="ADENYLOSUCCINATE SYNTHETASE"/>
    <property type="match status" value="1"/>
</dbReference>
<dbReference type="EC" id="6.3.4.4" evidence="8 10"/>
<dbReference type="GO" id="GO:0004019">
    <property type="term" value="F:adenylosuccinate synthase activity"/>
    <property type="evidence" value="ECO:0007669"/>
    <property type="project" value="UniProtKB-UniRule"/>
</dbReference>
<keyword evidence="7 8" id="KW-0342">GTP-binding</keyword>
<comment type="function">
    <text evidence="8">Plays an important role in the de novo pathway of purine nucleotide biosynthesis. Catalyzes the first committed step in the biosynthesis of AMP from IMP.</text>
</comment>
<comment type="similarity">
    <text evidence="8 10">Belongs to the adenylosuccinate synthetase family.</text>
</comment>
<evidence type="ECO:0000256" key="1">
    <source>
        <dbReference type="ARBA" id="ARBA00011738"/>
    </source>
</evidence>
<dbReference type="GO" id="GO:0044208">
    <property type="term" value="P:'de novo' AMP biosynthetic process"/>
    <property type="evidence" value="ECO:0007669"/>
    <property type="project" value="UniProtKB-UniRule"/>
</dbReference>
<dbReference type="InterPro" id="IPR042110">
    <property type="entry name" value="Adenylosuccinate_synth_dom2"/>
</dbReference>
<accession>A0A445N451</accession>
<feature type="binding site" evidence="8">
    <location>
        <position position="144"/>
    </location>
    <ligand>
        <name>IMP</name>
        <dbReference type="ChEBI" id="CHEBI:58053"/>
        <note>ligand shared between dimeric partners</note>
    </ligand>
</feature>
<dbReference type="NCBIfam" id="NF002223">
    <property type="entry name" value="PRK01117.1"/>
    <property type="match status" value="1"/>
</dbReference>
<feature type="binding site" description="in other chain" evidence="8">
    <location>
        <begin position="38"/>
        <end position="41"/>
    </location>
    <ligand>
        <name>IMP</name>
        <dbReference type="ChEBI" id="CHEBI:58053"/>
        <note>ligand shared between dimeric partners</note>
    </ligand>
</feature>
<sequence>MSNLVVVGTQWGDEGKGKVVDLLTAKADMVVRYQGGNNAGHTLVVEGRQFIFHLIPSGILYKGKKCLIGNGVVVDPEVLIKEMENLKKAGIAVDSKRLSLSERAHIIMPYHRAIDIAREAAKGRDKIGTTGRGIGPCYEDKVARCGVRTIDLTDPEVLGEKVRANLKEKNFYLSKFLGAEPLDPAPILEQYLAMAETLKPFISDVSLELDGALKKGGNVLFEGAQGTHLDIDHGTYPFVTSSNPVAANAAIGTGIGPNQLHHILGIVKAYTTRVGAGPFVTELDDETGNYIQDRGKEFGATTGRRRRCGWLDLVVVHDSARLNGLNSLAITKLDVLTGLERLKVCVGYTVEGETINYRPSSMKRMGGCKPVYQEMPGWQEDISKARTVDQLPKNARDYIKVIEDKTGIPVSIISVGPGREDTIVVKEPF</sequence>
<dbReference type="InterPro" id="IPR001114">
    <property type="entry name" value="Adenylosuccinate_synthetase"/>
</dbReference>
<dbReference type="SUPFAM" id="SSF52540">
    <property type="entry name" value="P-loop containing nucleoside triphosphate hydrolases"/>
    <property type="match status" value="1"/>
</dbReference>
<feature type="active site" description="Proton acceptor" evidence="8">
    <location>
        <position position="13"/>
    </location>
</feature>
<dbReference type="GO" id="GO:0005525">
    <property type="term" value="F:GTP binding"/>
    <property type="evidence" value="ECO:0007669"/>
    <property type="project" value="UniProtKB-UniRule"/>
</dbReference>
<feature type="binding site" evidence="8">
    <location>
        <begin position="300"/>
        <end position="306"/>
    </location>
    <ligand>
        <name>substrate</name>
    </ligand>
</feature>
<dbReference type="EMBL" id="OJIN01000243">
    <property type="protein sequence ID" value="SPD76471.1"/>
    <property type="molecule type" value="Genomic_DNA"/>
</dbReference>
<dbReference type="NCBIfam" id="TIGR00184">
    <property type="entry name" value="purA"/>
    <property type="match status" value="1"/>
</dbReference>
<dbReference type="AlphaFoldDB" id="A0A445N451"/>
<comment type="subunit">
    <text evidence="1 8">Homodimer.</text>
</comment>
<evidence type="ECO:0000256" key="6">
    <source>
        <dbReference type="ARBA" id="ARBA00022842"/>
    </source>
</evidence>
<dbReference type="InterPro" id="IPR033128">
    <property type="entry name" value="Adenylosuccin_syn_Lys_AS"/>
</dbReference>
<evidence type="ECO:0000256" key="9">
    <source>
        <dbReference type="PROSITE-ProRule" id="PRU10134"/>
    </source>
</evidence>
<dbReference type="Gene3D" id="3.90.170.10">
    <property type="entry name" value="Adenylosuccinate Synthetase, subunit A, domain 3"/>
    <property type="match status" value="1"/>
</dbReference>
<dbReference type="PROSITE" id="PS00513">
    <property type="entry name" value="ADENYLOSUCCIN_SYN_2"/>
    <property type="match status" value="1"/>
</dbReference>
<evidence type="ECO:0000256" key="2">
    <source>
        <dbReference type="ARBA" id="ARBA00022598"/>
    </source>
</evidence>
<dbReference type="FunFam" id="1.10.300.10:FF:000001">
    <property type="entry name" value="Adenylosuccinate synthetase"/>
    <property type="match status" value="1"/>
</dbReference>